<gene>
    <name evidence="2" type="ORF">FHR96_003530</name>
</gene>
<keyword evidence="1" id="KW-1133">Transmembrane helix</keyword>
<dbReference type="AlphaFoldDB" id="A0A7W5C0J8"/>
<sequence>MFELNTTHLEHFTIGIGIQLLLWPVFGRWAAAGMSVAVFLGREIAQHEAKGGGGNAVPWYYGLVYHWNMDSVLDVAAPLAGCVLLALAVRNWLPLKGVKRG</sequence>
<evidence type="ECO:0000256" key="1">
    <source>
        <dbReference type="SAM" id="Phobius"/>
    </source>
</evidence>
<proteinExistence type="predicted"/>
<keyword evidence="1" id="KW-0812">Transmembrane</keyword>
<comment type="caution">
    <text evidence="2">The sequence shown here is derived from an EMBL/GenBank/DDBJ whole genome shotgun (WGS) entry which is preliminary data.</text>
</comment>
<reference evidence="2 3" key="1">
    <citation type="submission" date="2020-08" db="EMBL/GenBank/DDBJ databases">
        <title>Genomic Encyclopedia of Type Strains, Phase III (KMG-III): the genomes of soil and plant-associated and newly described type strains.</title>
        <authorList>
            <person name="Whitman W."/>
        </authorList>
    </citation>
    <scope>NUCLEOTIDE SEQUENCE [LARGE SCALE GENOMIC DNA]</scope>
    <source>
        <strain evidence="2 3">CECT 5995</strain>
    </source>
</reference>
<feature type="transmembrane region" description="Helical" evidence="1">
    <location>
        <begin position="12"/>
        <end position="31"/>
    </location>
</feature>
<name>A0A7W5C0J8_9GAMM</name>
<evidence type="ECO:0000313" key="3">
    <source>
        <dbReference type="Proteomes" id="UP000525987"/>
    </source>
</evidence>
<keyword evidence="3" id="KW-1185">Reference proteome</keyword>
<dbReference type="EMBL" id="JACHXM010000024">
    <property type="protein sequence ID" value="MBB3142630.1"/>
    <property type="molecule type" value="Genomic_DNA"/>
</dbReference>
<dbReference type="RefSeq" id="WP_183388998.1">
    <property type="nucleotide sequence ID" value="NZ_JACHXM010000024.1"/>
</dbReference>
<evidence type="ECO:0000313" key="2">
    <source>
        <dbReference type="EMBL" id="MBB3142630.1"/>
    </source>
</evidence>
<protein>
    <submittedName>
        <fullName evidence="2">Uncharacterized protein</fullName>
    </submittedName>
</protein>
<dbReference type="Proteomes" id="UP000525987">
    <property type="component" value="Unassembled WGS sequence"/>
</dbReference>
<keyword evidence="1" id="KW-0472">Membrane</keyword>
<feature type="transmembrane region" description="Helical" evidence="1">
    <location>
        <begin position="75"/>
        <end position="93"/>
    </location>
</feature>
<organism evidence="2 3">
    <name type="scientific">Halomonas organivorans</name>
    <dbReference type="NCBI Taxonomy" id="257772"/>
    <lineage>
        <taxon>Bacteria</taxon>
        <taxon>Pseudomonadati</taxon>
        <taxon>Pseudomonadota</taxon>
        <taxon>Gammaproteobacteria</taxon>
        <taxon>Oceanospirillales</taxon>
        <taxon>Halomonadaceae</taxon>
        <taxon>Halomonas</taxon>
    </lineage>
</organism>
<accession>A0A7W5C0J8</accession>